<comment type="caution">
    <text evidence="2">The sequence shown here is derived from an EMBL/GenBank/DDBJ whole genome shotgun (WGS) entry which is preliminary data.</text>
</comment>
<accession>A0A9W6XRW4</accession>
<protein>
    <submittedName>
        <fullName evidence="2">Unnamed protein product</fullName>
    </submittedName>
</protein>
<feature type="region of interest" description="Disordered" evidence="1">
    <location>
        <begin position="1"/>
        <end position="27"/>
    </location>
</feature>
<evidence type="ECO:0000313" key="3">
    <source>
        <dbReference type="Proteomes" id="UP001165121"/>
    </source>
</evidence>
<evidence type="ECO:0000256" key="1">
    <source>
        <dbReference type="SAM" id="MobiDB-lite"/>
    </source>
</evidence>
<name>A0A9W6XRW4_9STRA</name>
<evidence type="ECO:0000313" key="2">
    <source>
        <dbReference type="EMBL" id="GMF44200.1"/>
    </source>
</evidence>
<organism evidence="2 3">
    <name type="scientific">Phytophthora fragariaefolia</name>
    <dbReference type="NCBI Taxonomy" id="1490495"/>
    <lineage>
        <taxon>Eukaryota</taxon>
        <taxon>Sar</taxon>
        <taxon>Stramenopiles</taxon>
        <taxon>Oomycota</taxon>
        <taxon>Peronosporomycetes</taxon>
        <taxon>Peronosporales</taxon>
        <taxon>Peronosporaceae</taxon>
        <taxon>Phytophthora</taxon>
    </lineage>
</organism>
<keyword evidence="3" id="KW-1185">Reference proteome</keyword>
<dbReference type="AlphaFoldDB" id="A0A9W6XRW4"/>
<feature type="compositionally biased region" description="Basic and acidic residues" evidence="1">
    <location>
        <begin position="10"/>
        <end position="27"/>
    </location>
</feature>
<dbReference type="OrthoDB" id="128457at2759"/>
<proteinExistence type="predicted"/>
<sequence>MYKHKKKCKGAKEQLSRSEIRKKSWEKNRAKRVGAQWAKRAARAFDRLQGRLTLKRPQPTTITETRARVTVGASRTRKGIAPSET</sequence>
<dbReference type="EMBL" id="BSXT01001651">
    <property type="protein sequence ID" value="GMF44200.1"/>
    <property type="molecule type" value="Genomic_DNA"/>
</dbReference>
<dbReference type="Proteomes" id="UP001165121">
    <property type="component" value="Unassembled WGS sequence"/>
</dbReference>
<gene>
    <name evidence="2" type="ORF">Pfra01_001528000</name>
</gene>
<reference evidence="2" key="1">
    <citation type="submission" date="2023-04" db="EMBL/GenBank/DDBJ databases">
        <title>Phytophthora fragariaefolia NBRC 109709.</title>
        <authorList>
            <person name="Ichikawa N."/>
            <person name="Sato H."/>
            <person name="Tonouchi N."/>
        </authorList>
    </citation>
    <scope>NUCLEOTIDE SEQUENCE</scope>
    <source>
        <strain evidence="2">NBRC 109709</strain>
    </source>
</reference>